<evidence type="ECO:0000256" key="2">
    <source>
        <dbReference type="ARBA" id="ARBA00022692"/>
    </source>
</evidence>
<feature type="transmembrane region" description="Helical" evidence="5">
    <location>
        <begin position="68"/>
        <end position="85"/>
    </location>
</feature>
<keyword evidence="3 5" id="KW-1133">Transmembrane helix</keyword>
<organism evidence="7 8">
    <name type="scientific">Linum trigynum</name>
    <dbReference type="NCBI Taxonomy" id="586398"/>
    <lineage>
        <taxon>Eukaryota</taxon>
        <taxon>Viridiplantae</taxon>
        <taxon>Streptophyta</taxon>
        <taxon>Embryophyta</taxon>
        <taxon>Tracheophyta</taxon>
        <taxon>Spermatophyta</taxon>
        <taxon>Magnoliopsida</taxon>
        <taxon>eudicotyledons</taxon>
        <taxon>Gunneridae</taxon>
        <taxon>Pentapetalae</taxon>
        <taxon>rosids</taxon>
        <taxon>fabids</taxon>
        <taxon>Malpighiales</taxon>
        <taxon>Linaceae</taxon>
        <taxon>Linum</taxon>
    </lineage>
</organism>
<dbReference type="PANTHER" id="PTHR20661">
    <property type="entry name" value="PHOSPHATIDYLINOSITOL-GLYCAN BIOSYNTHESIS CLASS W PROTEIN"/>
    <property type="match status" value="1"/>
</dbReference>
<evidence type="ECO:0000313" key="7">
    <source>
        <dbReference type="EMBL" id="CAL1390962.1"/>
    </source>
</evidence>
<dbReference type="GO" id="GO:0032216">
    <property type="term" value="F:glucosaminyl-phosphatidylinositol O-acyltransferase activity"/>
    <property type="evidence" value="ECO:0007669"/>
    <property type="project" value="TreeGrafter"/>
</dbReference>
<comment type="subcellular location">
    <subcellularLocation>
        <location evidence="1">Membrane</location>
        <topology evidence="1">Multi-pass membrane protein</topology>
    </subcellularLocation>
</comment>
<dbReference type="GO" id="GO:0006506">
    <property type="term" value="P:GPI anchor biosynthetic process"/>
    <property type="evidence" value="ECO:0007669"/>
    <property type="project" value="InterPro"/>
</dbReference>
<dbReference type="PANTHER" id="PTHR20661:SF0">
    <property type="entry name" value="PHOSPHATIDYLINOSITOL-GLYCAN BIOSYNTHESIS CLASS W PROTEIN"/>
    <property type="match status" value="1"/>
</dbReference>
<evidence type="ECO:0000256" key="3">
    <source>
        <dbReference type="ARBA" id="ARBA00022989"/>
    </source>
</evidence>
<dbReference type="GO" id="GO:0072659">
    <property type="term" value="P:protein localization to plasma membrane"/>
    <property type="evidence" value="ECO:0007669"/>
    <property type="project" value="TreeGrafter"/>
</dbReference>
<evidence type="ECO:0000256" key="5">
    <source>
        <dbReference type="SAM" id="Phobius"/>
    </source>
</evidence>
<dbReference type="Proteomes" id="UP001497516">
    <property type="component" value="Chromosome 5"/>
</dbReference>
<evidence type="ECO:0000256" key="6">
    <source>
        <dbReference type="SAM" id="SignalP"/>
    </source>
</evidence>
<dbReference type="AlphaFoldDB" id="A0AAV2EZA0"/>
<sequence length="142" mass="15782">MIAAATSLLFLRYWVRLCSFSDAAFCFSPQEHIVELRVESDIEIQVRLSAAFALETDNCMTGLVLADWMYVLAIALAVLILSLVAKTQNLFASFASNSGSASQLRTNISSYRVNVMIVTCLCIWAVDFSGDTRRQKLMALAW</sequence>
<protein>
    <submittedName>
        <fullName evidence="7">Uncharacterized protein</fullName>
    </submittedName>
</protein>
<proteinExistence type="predicted"/>
<accession>A0AAV2EZA0</accession>
<dbReference type="InterPro" id="IPR009447">
    <property type="entry name" value="PIGW/GWT1"/>
</dbReference>
<evidence type="ECO:0000256" key="1">
    <source>
        <dbReference type="ARBA" id="ARBA00004141"/>
    </source>
</evidence>
<evidence type="ECO:0000313" key="8">
    <source>
        <dbReference type="Proteomes" id="UP001497516"/>
    </source>
</evidence>
<feature type="chain" id="PRO_5043819383" evidence="6">
    <location>
        <begin position="27"/>
        <end position="142"/>
    </location>
</feature>
<gene>
    <name evidence="7" type="ORF">LTRI10_LOCUS31714</name>
</gene>
<dbReference type="EMBL" id="OZ034818">
    <property type="protein sequence ID" value="CAL1390962.1"/>
    <property type="molecule type" value="Genomic_DNA"/>
</dbReference>
<reference evidence="7 8" key="1">
    <citation type="submission" date="2024-04" db="EMBL/GenBank/DDBJ databases">
        <authorList>
            <person name="Fracassetti M."/>
        </authorList>
    </citation>
    <scope>NUCLEOTIDE SEQUENCE [LARGE SCALE GENOMIC DNA]</scope>
</reference>
<keyword evidence="2 5" id="KW-0812">Transmembrane</keyword>
<evidence type="ECO:0000256" key="4">
    <source>
        <dbReference type="ARBA" id="ARBA00023136"/>
    </source>
</evidence>
<feature type="signal peptide" evidence="6">
    <location>
        <begin position="1"/>
        <end position="26"/>
    </location>
</feature>
<dbReference type="Pfam" id="PF06423">
    <property type="entry name" value="GWT1"/>
    <property type="match status" value="1"/>
</dbReference>
<dbReference type="GO" id="GO:0005783">
    <property type="term" value="C:endoplasmic reticulum"/>
    <property type="evidence" value="ECO:0007669"/>
    <property type="project" value="TreeGrafter"/>
</dbReference>
<keyword evidence="8" id="KW-1185">Reference proteome</keyword>
<dbReference type="GO" id="GO:0016020">
    <property type="term" value="C:membrane"/>
    <property type="evidence" value="ECO:0007669"/>
    <property type="project" value="UniProtKB-SubCell"/>
</dbReference>
<name>A0AAV2EZA0_9ROSI</name>
<keyword evidence="4 5" id="KW-0472">Membrane</keyword>
<keyword evidence="6" id="KW-0732">Signal</keyword>